<evidence type="ECO:0000313" key="11">
    <source>
        <dbReference type="Proteomes" id="UP000016924"/>
    </source>
</evidence>
<dbReference type="SMART" id="SM00220">
    <property type="entry name" value="S_TKc"/>
    <property type="match status" value="1"/>
</dbReference>
<proteinExistence type="inferred from homology"/>
<evidence type="ECO:0000256" key="1">
    <source>
        <dbReference type="ARBA" id="ARBA00022679"/>
    </source>
</evidence>
<dbReference type="InterPro" id="IPR011009">
    <property type="entry name" value="Kinase-like_dom_sf"/>
</dbReference>
<dbReference type="PANTHER" id="PTHR11042">
    <property type="entry name" value="EUKARYOTIC TRANSLATION INITIATION FACTOR 2-ALPHA KINASE EIF2-ALPHA KINASE -RELATED"/>
    <property type="match status" value="1"/>
</dbReference>
<accession>R7YHD6</accession>
<dbReference type="InterPro" id="IPR000719">
    <property type="entry name" value="Prot_kinase_dom"/>
</dbReference>
<dbReference type="PROSITE" id="PS00108">
    <property type="entry name" value="PROTEIN_KINASE_ST"/>
    <property type="match status" value="1"/>
</dbReference>
<dbReference type="PROSITE" id="PS50011">
    <property type="entry name" value="PROTEIN_KINASE_DOM"/>
    <property type="match status" value="1"/>
</dbReference>
<keyword evidence="4 6" id="KW-0067">ATP-binding</keyword>
<dbReference type="GO" id="GO:0005524">
    <property type="term" value="F:ATP binding"/>
    <property type="evidence" value="ECO:0007669"/>
    <property type="project" value="UniProtKB-UniRule"/>
</dbReference>
<dbReference type="HOGENOM" id="CLU_727644_0_0_1"/>
<evidence type="ECO:0000313" key="10">
    <source>
        <dbReference type="EMBL" id="EON61320.1"/>
    </source>
</evidence>
<dbReference type="GO" id="GO:0005634">
    <property type="term" value="C:nucleus"/>
    <property type="evidence" value="ECO:0007669"/>
    <property type="project" value="TreeGrafter"/>
</dbReference>
<feature type="domain" description="Protein kinase" evidence="9">
    <location>
        <begin position="1"/>
        <end position="380"/>
    </location>
</feature>
<feature type="binding site" evidence="6">
    <location>
        <position position="25"/>
    </location>
    <ligand>
        <name>ATP</name>
        <dbReference type="ChEBI" id="CHEBI:30616"/>
    </ligand>
</feature>
<feature type="region of interest" description="Disordered" evidence="8">
    <location>
        <begin position="95"/>
        <end position="123"/>
    </location>
</feature>
<keyword evidence="2 6" id="KW-0547">Nucleotide-binding</keyword>
<dbReference type="eggNOG" id="KOG1035">
    <property type="taxonomic scope" value="Eukaryota"/>
</dbReference>
<evidence type="ECO:0000256" key="7">
    <source>
        <dbReference type="RuleBase" id="RU000304"/>
    </source>
</evidence>
<keyword evidence="11" id="KW-1185">Reference proteome</keyword>
<dbReference type="Gene3D" id="3.30.200.20">
    <property type="entry name" value="Phosphorylase Kinase, domain 1"/>
    <property type="match status" value="1"/>
</dbReference>
<keyword evidence="3 10" id="KW-0418">Kinase</keyword>
<dbReference type="GeneID" id="19897844"/>
<dbReference type="InterPro" id="IPR017441">
    <property type="entry name" value="Protein_kinase_ATP_BS"/>
</dbReference>
<name>R7YHD6_CONA1</name>
<evidence type="ECO:0000256" key="3">
    <source>
        <dbReference type="ARBA" id="ARBA00022777"/>
    </source>
</evidence>
<evidence type="ECO:0000259" key="9">
    <source>
        <dbReference type="PROSITE" id="PS50011"/>
    </source>
</evidence>
<dbReference type="InterPro" id="IPR008271">
    <property type="entry name" value="Ser/Thr_kinase_AS"/>
</dbReference>
<protein>
    <submittedName>
        <fullName evidence="10">PEK protein kinase</fullName>
    </submittedName>
</protein>
<dbReference type="OrthoDB" id="1405469at2759"/>
<evidence type="ECO:0000256" key="2">
    <source>
        <dbReference type="ARBA" id="ARBA00022741"/>
    </source>
</evidence>
<dbReference type="RefSeq" id="XP_007776637.1">
    <property type="nucleotide sequence ID" value="XM_007778447.1"/>
</dbReference>
<dbReference type="PROSITE" id="PS00107">
    <property type="entry name" value="PROTEIN_KINASE_ATP"/>
    <property type="match status" value="1"/>
</dbReference>
<comment type="similarity">
    <text evidence="5">Belongs to the protein kinase superfamily. Ser/Thr protein kinase family. GCN2 subfamily.</text>
</comment>
<keyword evidence="7" id="KW-0723">Serine/threonine-protein kinase</keyword>
<evidence type="ECO:0000256" key="8">
    <source>
        <dbReference type="SAM" id="MobiDB-lite"/>
    </source>
</evidence>
<dbReference type="SUPFAM" id="SSF56112">
    <property type="entry name" value="Protein kinase-like (PK-like)"/>
    <property type="match status" value="1"/>
</dbReference>
<reference evidence="11" key="1">
    <citation type="submission" date="2012-06" db="EMBL/GenBank/DDBJ databases">
        <title>The genome sequence of Coniosporium apollinis CBS 100218.</title>
        <authorList>
            <consortium name="The Broad Institute Genome Sequencing Platform"/>
            <person name="Cuomo C."/>
            <person name="Gorbushina A."/>
            <person name="Noack S."/>
            <person name="Walker B."/>
            <person name="Young S.K."/>
            <person name="Zeng Q."/>
            <person name="Gargeya S."/>
            <person name="Fitzgerald M."/>
            <person name="Haas B."/>
            <person name="Abouelleil A."/>
            <person name="Alvarado L."/>
            <person name="Arachchi H.M."/>
            <person name="Berlin A.M."/>
            <person name="Chapman S.B."/>
            <person name="Goldberg J."/>
            <person name="Griggs A."/>
            <person name="Gujja S."/>
            <person name="Hansen M."/>
            <person name="Howarth C."/>
            <person name="Imamovic A."/>
            <person name="Larimer J."/>
            <person name="McCowan C."/>
            <person name="Montmayeur A."/>
            <person name="Murphy C."/>
            <person name="Neiman D."/>
            <person name="Pearson M."/>
            <person name="Priest M."/>
            <person name="Roberts A."/>
            <person name="Saif S."/>
            <person name="Shea T."/>
            <person name="Sisk P."/>
            <person name="Sykes S."/>
            <person name="Wortman J."/>
            <person name="Nusbaum C."/>
            <person name="Birren B."/>
        </authorList>
    </citation>
    <scope>NUCLEOTIDE SEQUENCE [LARGE SCALE GENOMIC DNA]</scope>
    <source>
        <strain evidence="11">CBS 100218</strain>
    </source>
</reference>
<dbReference type="Proteomes" id="UP000016924">
    <property type="component" value="Unassembled WGS sequence"/>
</dbReference>
<gene>
    <name evidence="10" type="ORF">W97_00533</name>
</gene>
<dbReference type="OMA" id="LDSKMMR"/>
<evidence type="ECO:0000256" key="5">
    <source>
        <dbReference type="ARBA" id="ARBA00037982"/>
    </source>
</evidence>
<dbReference type="GO" id="GO:0004674">
    <property type="term" value="F:protein serine/threonine kinase activity"/>
    <property type="evidence" value="ECO:0007669"/>
    <property type="project" value="UniProtKB-KW"/>
</dbReference>
<dbReference type="Gene3D" id="1.10.510.10">
    <property type="entry name" value="Transferase(Phosphotransferase) domain 1"/>
    <property type="match status" value="1"/>
</dbReference>
<keyword evidence="1" id="KW-0808">Transferase</keyword>
<evidence type="ECO:0000256" key="4">
    <source>
        <dbReference type="ARBA" id="ARBA00022840"/>
    </source>
</evidence>
<organism evidence="10 11">
    <name type="scientific">Coniosporium apollinis (strain CBS 100218)</name>
    <name type="common">Rock-inhabiting black yeast</name>
    <dbReference type="NCBI Taxonomy" id="1168221"/>
    <lineage>
        <taxon>Eukaryota</taxon>
        <taxon>Fungi</taxon>
        <taxon>Dikarya</taxon>
        <taxon>Ascomycota</taxon>
        <taxon>Pezizomycotina</taxon>
        <taxon>Dothideomycetes</taxon>
        <taxon>Dothideomycetes incertae sedis</taxon>
        <taxon>Coniosporium</taxon>
    </lineage>
</organism>
<dbReference type="AlphaFoldDB" id="R7YHD6"/>
<sequence>MLGKGGFGRVYHAVHRLDGVSYAVKQIPLSSSRVWKIQQRGQPELNALLAELRILARLDHPNIVRYYGGWLEYSTVAPLSINDIERGLLQGIPSSGIDSQDADSELPNAATDATCSAPDTRGKQEGCAFVSSTTSNFSTVHSIRMDDQDVESLIGDPGQDVVFEESTRNSEAVDEHSMAETSEIINGSTPFRSAQQNKTAGCPRLTLHIQMSLHPMTLSDYVSPLNTTQHHHCFHLVSSLQILLAILDGVEYLHAEGVVHRDLKPSNVFLSSYGDRRPAGCVSLSSCPACPKRSFDNNTGFLNVRIGDFGLVTEIARPHAELVEPYQPVGTEFYRPPVCSGLANEKLDVYALGVIAIELLWRFETSKFISLRSRCRHRSN</sequence>
<dbReference type="STRING" id="1168221.R7YHD6"/>
<dbReference type="InterPro" id="IPR050339">
    <property type="entry name" value="CC_SR_Kinase"/>
</dbReference>
<evidence type="ECO:0000256" key="6">
    <source>
        <dbReference type="PROSITE-ProRule" id="PRU10141"/>
    </source>
</evidence>
<dbReference type="GO" id="GO:0005737">
    <property type="term" value="C:cytoplasm"/>
    <property type="evidence" value="ECO:0007669"/>
    <property type="project" value="TreeGrafter"/>
</dbReference>
<dbReference type="Pfam" id="PF00069">
    <property type="entry name" value="Pkinase"/>
    <property type="match status" value="2"/>
</dbReference>
<dbReference type="EMBL" id="JH767555">
    <property type="protein sequence ID" value="EON61320.1"/>
    <property type="molecule type" value="Genomic_DNA"/>
</dbReference>